<protein>
    <submittedName>
        <fullName evidence="1">Uncharacterized protein</fullName>
    </submittedName>
</protein>
<gene>
    <name evidence="1" type="ORF">NHX12_029094</name>
</gene>
<dbReference type="EMBL" id="JANIIK010000044">
    <property type="protein sequence ID" value="KAJ3604353.1"/>
    <property type="molecule type" value="Genomic_DNA"/>
</dbReference>
<evidence type="ECO:0000313" key="1">
    <source>
        <dbReference type="EMBL" id="KAJ3604353.1"/>
    </source>
</evidence>
<sequence length="94" mass="10949">MAFIANLENKNLYINGQFHETCPDCLMWSDTFKWFGPTEIRRLLLYTKTGNMTLPNLERFKQQAACLNFTLGLHMTSDTELCPEKEEIAVKEDQ</sequence>
<dbReference type="InterPro" id="IPR022734">
    <property type="entry name" value="ApoM"/>
</dbReference>
<accession>A0A9Q0EEZ3</accession>
<dbReference type="OrthoDB" id="8678705at2759"/>
<keyword evidence="2" id="KW-1185">Reference proteome</keyword>
<name>A0A9Q0EEZ3_9TELE</name>
<dbReference type="Gene3D" id="2.40.128.20">
    <property type="match status" value="1"/>
</dbReference>
<dbReference type="Proteomes" id="UP001148018">
    <property type="component" value="Unassembled WGS sequence"/>
</dbReference>
<evidence type="ECO:0000313" key="2">
    <source>
        <dbReference type="Proteomes" id="UP001148018"/>
    </source>
</evidence>
<proteinExistence type="predicted"/>
<dbReference type="AlphaFoldDB" id="A0A9Q0EEZ3"/>
<comment type="caution">
    <text evidence="1">The sequence shown here is derived from an EMBL/GenBank/DDBJ whole genome shotgun (WGS) entry which is preliminary data.</text>
</comment>
<dbReference type="InterPro" id="IPR012674">
    <property type="entry name" value="Calycin"/>
</dbReference>
<dbReference type="Pfam" id="PF11032">
    <property type="entry name" value="ApoM"/>
    <property type="match status" value="1"/>
</dbReference>
<organism evidence="1 2">
    <name type="scientific">Muraenolepis orangiensis</name>
    <name type="common">Patagonian moray cod</name>
    <dbReference type="NCBI Taxonomy" id="630683"/>
    <lineage>
        <taxon>Eukaryota</taxon>
        <taxon>Metazoa</taxon>
        <taxon>Chordata</taxon>
        <taxon>Craniata</taxon>
        <taxon>Vertebrata</taxon>
        <taxon>Euteleostomi</taxon>
        <taxon>Actinopterygii</taxon>
        <taxon>Neopterygii</taxon>
        <taxon>Teleostei</taxon>
        <taxon>Neoteleostei</taxon>
        <taxon>Acanthomorphata</taxon>
        <taxon>Zeiogadaria</taxon>
        <taxon>Gadariae</taxon>
        <taxon>Gadiformes</taxon>
        <taxon>Muraenolepidoidei</taxon>
        <taxon>Muraenolepididae</taxon>
        <taxon>Muraenolepis</taxon>
    </lineage>
</organism>
<reference evidence="1" key="1">
    <citation type="submission" date="2022-07" db="EMBL/GenBank/DDBJ databases">
        <title>Chromosome-level genome of Muraenolepis orangiensis.</title>
        <authorList>
            <person name="Kim J."/>
        </authorList>
    </citation>
    <scope>NUCLEOTIDE SEQUENCE</scope>
    <source>
        <strain evidence="1">KU_S4_2022</strain>
        <tissue evidence="1">Muscle</tissue>
    </source>
</reference>